<dbReference type="InterPro" id="IPR001478">
    <property type="entry name" value="PDZ"/>
</dbReference>
<dbReference type="RefSeq" id="WP_066659213.1">
    <property type="nucleotide sequence ID" value="NZ_CBCSCL010000009.1"/>
</dbReference>
<feature type="transmembrane region" description="Helical" evidence="11">
    <location>
        <begin position="422"/>
        <end position="443"/>
    </location>
</feature>
<dbReference type="Pfam" id="PF02163">
    <property type="entry name" value="Peptidase_M50"/>
    <property type="match status" value="1"/>
</dbReference>
<gene>
    <name evidence="13" type="ORF">BAU07_15075</name>
</gene>
<protein>
    <recommendedName>
        <fullName evidence="11">Zinc metalloprotease</fullName>
        <ecNumber evidence="11">3.4.24.-</ecNumber>
    </recommendedName>
</protein>
<dbReference type="NCBIfam" id="TIGR00054">
    <property type="entry name" value="RIP metalloprotease RseP"/>
    <property type="match status" value="1"/>
</dbReference>
<evidence type="ECO:0000256" key="7">
    <source>
        <dbReference type="ARBA" id="ARBA00022833"/>
    </source>
</evidence>
<dbReference type="Pfam" id="PF17820">
    <property type="entry name" value="PDZ_6"/>
    <property type="match status" value="2"/>
</dbReference>
<evidence type="ECO:0000256" key="3">
    <source>
        <dbReference type="ARBA" id="ARBA00007931"/>
    </source>
</evidence>
<dbReference type="SMART" id="SM00228">
    <property type="entry name" value="PDZ"/>
    <property type="match status" value="2"/>
</dbReference>
<dbReference type="EC" id="3.4.24.-" evidence="11"/>
<dbReference type="PROSITE" id="PS50106">
    <property type="entry name" value="PDZ"/>
    <property type="match status" value="2"/>
</dbReference>
<dbReference type="AlphaFoldDB" id="A0A193GEM1"/>
<dbReference type="InterPro" id="IPR036034">
    <property type="entry name" value="PDZ_sf"/>
</dbReference>
<keyword evidence="14" id="KW-1185">Reference proteome</keyword>
<feature type="domain" description="PDZ" evidence="12">
    <location>
        <begin position="191"/>
        <end position="286"/>
    </location>
</feature>
<dbReference type="STRING" id="463014.BAU07_15075"/>
<proteinExistence type="inferred from homology"/>
<feature type="transmembrane region" description="Helical" evidence="11">
    <location>
        <begin position="368"/>
        <end position="388"/>
    </location>
</feature>
<keyword evidence="11" id="KW-0479">Metal-binding</keyword>
<keyword evidence="9 11" id="KW-0482">Metalloprotease</keyword>
<evidence type="ECO:0000256" key="4">
    <source>
        <dbReference type="ARBA" id="ARBA00022670"/>
    </source>
</evidence>
<dbReference type="OrthoDB" id="9782003at2"/>
<dbReference type="Proteomes" id="UP000091926">
    <property type="component" value="Chromosome"/>
</dbReference>
<dbReference type="GO" id="GO:0016020">
    <property type="term" value="C:membrane"/>
    <property type="evidence" value="ECO:0007669"/>
    <property type="project" value="UniProtKB-SubCell"/>
</dbReference>
<evidence type="ECO:0000259" key="12">
    <source>
        <dbReference type="PROSITE" id="PS50106"/>
    </source>
</evidence>
<dbReference type="InterPro" id="IPR041489">
    <property type="entry name" value="PDZ_6"/>
</dbReference>
<dbReference type="CDD" id="cd06163">
    <property type="entry name" value="S2P-M50_PDZ_RseP-like"/>
    <property type="match status" value="1"/>
</dbReference>
<dbReference type="CDD" id="cd23081">
    <property type="entry name" value="cpPDZ_EcRseP-like"/>
    <property type="match status" value="1"/>
</dbReference>
<evidence type="ECO:0000256" key="11">
    <source>
        <dbReference type="RuleBase" id="RU362031"/>
    </source>
</evidence>
<evidence type="ECO:0000256" key="6">
    <source>
        <dbReference type="ARBA" id="ARBA00022801"/>
    </source>
</evidence>
<feature type="transmembrane region" description="Helical" evidence="11">
    <location>
        <begin position="95"/>
        <end position="116"/>
    </location>
</feature>
<keyword evidence="7 11" id="KW-0862">Zinc</keyword>
<dbReference type="GO" id="GO:0004222">
    <property type="term" value="F:metalloendopeptidase activity"/>
    <property type="evidence" value="ECO:0007669"/>
    <property type="project" value="InterPro"/>
</dbReference>
<sequence length="444" mass="46831">MLFTLLAFAVALGILITFHELGHYWAARLCGVRVVRFSIGFGKVLLRRVDRQGTEWAVSAIPLGGYVKMQDDAPAGASTAEKAASFNSQPVRNRILIVAAGPVFNLILAVLLYAGLNLAGVEEPAALLAQPTVDTPAARAGFQAGDRIVAIDGEPVSSWNDARWLLMDHISGGGRVDIDVQAAQGGTHERVLTLGQNSLDPAQGDPLAVAGLRLQEPKPVVRGVVSGSAGEQAGLRNGDVILAVGDQPAQDVSTVVQTVQQHAGLPLPMLVRRDGAAVTLTVTPKAERAEGGGTVGRIGVQLGGDVPMVTVRYGLGESLWRGATRTADTAWFSLRMMGRMITGAVSWRNISGPVTIADYAGQTARVGLAAYIAYLALISISLGVLNLLPIPMLDGGHLLYYLIEIVRGSPPPSRWLDFGQRAGLGLLAGLMGLALFNDFVRLFT</sequence>
<dbReference type="GO" id="GO:0046872">
    <property type="term" value="F:metal ion binding"/>
    <property type="evidence" value="ECO:0007669"/>
    <property type="project" value="UniProtKB-KW"/>
</dbReference>
<evidence type="ECO:0000256" key="2">
    <source>
        <dbReference type="ARBA" id="ARBA00004141"/>
    </source>
</evidence>
<evidence type="ECO:0000256" key="8">
    <source>
        <dbReference type="ARBA" id="ARBA00022989"/>
    </source>
</evidence>
<keyword evidence="8 11" id="KW-1133">Transmembrane helix</keyword>
<name>A0A193GEM1_9BORD</name>
<evidence type="ECO:0000313" key="14">
    <source>
        <dbReference type="Proteomes" id="UP000091926"/>
    </source>
</evidence>
<comment type="subcellular location">
    <subcellularLocation>
        <location evidence="2">Membrane</location>
        <topology evidence="2">Multi-pass membrane protein</topology>
    </subcellularLocation>
</comment>
<evidence type="ECO:0000313" key="13">
    <source>
        <dbReference type="EMBL" id="ANN78245.1"/>
    </source>
</evidence>
<dbReference type="PANTHER" id="PTHR42837:SF2">
    <property type="entry name" value="MEMBRANE METALLOPROTEASE ARASP2, CHLOROPLASTIC-RELATED"/>
    <property type="match status" value="1"/>
</dbReference>
<feature type="domain" description="PDZ" evidence="12">
    <location>
        <begin position="115"/>
        <end position="158"/>
    </location>
</feature>
<keyword evidence="10 11" id="KW-0472">Membrane</keyword>
<evidence type="ECO:0000256" key="1">
    <source>
        <dbReference type="ARBA" id="ARBA00001947"/>
    </source>
</evidence>
<organism evidence="13 14">
    <name type="scientific">Bordetella flabilis</name>
    <dbReference type="NCBI Taxonomy" id="463014"/>
    <lineage>
        <taxon>Bacteria</taxon>
        <taxon>Pseudomonadati</taxon>
        <taxon>Pseudomonadota</taxon>
        <taxon>Betaproteobacteria</taxon>
        <taxon>Burkholderiales</taxon>
        <taxon>Alcaligenaceae</taxon>
        <taxon>Bordetella</taxon>
    </lineage>
</organism>
<dbReference type="PANTHER" id="PTHR42837">
    <property type="entry name" value="REGULATOR OF SIGMA-E PROTEASE RSEP"/>
    <property type="match status" value="1"/>
</dbReference>
<keyword evidence="4 13" id="KW-0645">Protease</keyword>
<dbReference type="KEGG" id="bfz:BAU07_15075"/>
<comment type="similarity">
    <text evidence="3 11">Belongs to the peptidase M50B family.</text>
</comment>
<evidence type="ECO:0000256" key="9">
    <source>
        <dbReference type="ARBA" id="ARBA00023049"/>
    </source>
</evidence>
<evidence type="ECO:0000256" key="5">
    <source>
        <dbReference type="ARBA" id="ARBA00022692"/>
    </source>
</evidence>
<dbReference type="EMBL" id="CP016172">
    <property type="protein sequence ID" value="ANN78245.1"/>
    <property type="molecule type" value="Genomic_DNA"/>
</dbReference>
<keyword evidence="5 11" id="KW-0812">Transmembrane</keyword>
<reference evidence="13 14" key="1">
    <citation type="submission" date="2016-06" db="EMBL/GenBank/DDBJ databases">
        <title>Complete genome sequences of Bordetella bronchialis and Bordetella flabilis.</title>
        <authorList>
            <person name="LiPuma J.J."/>
            <person name="Spilker T."/>
        </authorList>
    </citation>
    <scope>NUCLEOTIDE SEQUENCE [LARGE SCALE GENOMIC DNA]</scope>
    <source>
        <strain evidence="13 14">AU10664</strain>
    </source>
</reference>
<dbReference type="InterPro" id="IPR008915">
    <property type="entry name" value="Peptidase_M50"/>
</dbReference>
<keyword evidence="6 11" id="KW-0378">Hydrolase</keyword>
<accession>A0A193GEM1</accession>
<dbReference type="InterPro" id="IPR004387">
    <property type="entry name" value="Pept_M50_Zn"/>
</dbReference>
<evidence type="ECO:0000256" key="10">
    <source>
        <dbReference type="ARBA" id="ARBA00023136"/>
    </source>
</evidence>
<comment type="cofactor">
    <cofactor evidence="1 11">
        <name>Zn(2+)</name>
        <dbReference type="ChEBI" id="CHEBI:29105"/>
    </cofactor>
</comment>
<dbReference type="GO" id="GO:0006508">
    <property type="term" value="P:proteolysis"/>
    <property type="evidence" value="ECO:0007669"/>
    <property type="project" value="UniProtKB-KW"/>
</dbReference>
<dbReference type="Gene3D" id="2.30.42.10">
    <property type="match status" value="2"/>
</dbReference>
<dbReference type="SUPFAM" id="SSF50156">
    <property type="entry name" value="PDZ domain-like"/>
    <property type="match status" value="2"/>
</dbReference>